<proteinExistence type="predicted"/>
<evidence type="ECO:0000313" key="2">
    <source>
        <dbReference type="EMBL" id="KAB7572332.1"/>
    </source>
</evidence>
<dbReference type="EC" id="1.5.1.30" evidence="10"/>
<reference evidence="6 13" key="3">
    <citation type="submission" date="2017-02" db="EMBL/GenBank/DDBJ databases">
        <title>Clonality and virulence of isolates of VRE in Hematopoietic Stem Cell Transplanted (HSCT) patients.</title>
        <authorList>
            <person name="Marchi A.P."/>
            <person name="Martins R.C."/>
            <person name="Marie S.K."/>
            <person name="Levin A.S."/>
            <person name="Costa S.F."/>
        </authorList>
    </citation>
    <scope>NUCLEOTIDE SEQUENCE [LARGE SCALE GENOMIC DNA]</scope>
    <source>
        <strain evidence="6 13">LIM1759</strain>
    </source>
</reference>
<keyword evidence="10" id="KW-0560">Oxidoreductase</keyword>
<organism evidence="3 11">
    <name type="scientific">Enterococcus faecium</name>
    <name type="common">Streptococcus faecium</name>
    <dbReference type="NCBI Taxonomy" id="1352"/>
    <lineage>
        <taxon>Bacteria</taxon>
        <taxon>Bacillati</taxon>
        <taxon>Bacillota</taxon>
        <taxon>Bacilli</taxon>
        <taxon>Lactobacillales</taxon>
        <taxon>Enterococcaceae</taxon>
        <taxon>Enterococcus</taxon>
    </lineage>
</organism>
<dbReference type="GO" id="GO:0005829">
    <property type="term" value="C:cytosol"/>
    <property type="evidence" value="ECO:0007669"/>
    <property type="project" value="TreeGrafter"/>
</dbReference>
<reference evidence="2 17" key="7">
    <citation type="submission" date="2019-10" db="EMBL/GenBank/DDBJ databases">
        <title>Evolutionary dynamics of vancomycin-resistant Enterococcus faecium during gastrointestinal tract colonization and bloodstream infection in immunocompromised pediatric patients.</title>
        <authorList>
            <person name="Chilambi G.S."/>
            <person name="Nordstrom H.R."/>
            <person name="Evans D.R."/>
            <person name="Ferrolino J."/>
            <person name="Hayden R.T."/>
            <person name="Maron G.M."/>
            <person name="Vo A.N."/>
            <person name="Gilmore M.S."/>
            <person name="Wolf J."/>
            <person name="Rosch J.W."/>
            <person name="Van Tyne D."/>
        </authorList>
    </citation>
    <scope>NUCLEOTIDE SEQUENCE [LARGE SCALE GENOMIC DNA]</scope>
    <source>
        <strain evidence="2 17">VRECG27</strain>
    </source>
</reference>
<dbReference type="RefSeq" id="WP_002293714.1">
    <property type="nucleotide sequence ID" value="NZ_AP019394.1"/>
</dbReference>
<reference evidence="10 12" key="2">
    <citation type="submission" date="2016-04" db="EMBL/GenBank/DDBJ databases">
        <authorList>
            <person name="Millard A."/>
        </authorList>
    </citation>
    <scope>NUCLEOTIDE SEQUENCE [LARGE SCALE GENOMIC DNA]</scope>
    <source>
        <strain evidence="10">Isolate 22</strain>
    </source>
</reference>
<dbReference type="Proteomes" id="UP001260956">
    <property type="component" value="Unassembled WGS sequence"/>
</dbReference>
<dbReference type="InterPro" id="IPR050712">
    <property type="entry name" value="NAD(P)H-dep_reductase"/>
</dbReference>
<dbReference type="Proteomes" id="UP000249070">
    <property type="component" value="Unassembled WGS sequence"/>
</dbReference>
<evidence type="ECO:0000313" key="7">
    <source>
        <dbReference type="EMBL" id="PHL20933.1"/>
    </source>
</evidence>
<dbReference type="STRING" id="1352.AL014_03215"/>
<evidence type="ECO:0000313" key="14">
    <source>
        <dbReference type="Proteomes" id="UP000224303"/>
    </source>
</evidence>
<dbReference type="EMBL" id="PCGC01000029">
    <property type="protein sequence ID" value="PHL20933.1"/>
    <property type="molecule type" value="Genomic_DNA"/>
</dbReference>
<reference evidence="4" key="8">
    <citation type="journal article" date="2022" name="J. Anim. Sci.">
        <title>Whole genome sequence analyses-based assessment of virulence potential and antimicrobial susceptibilities and resistance of Enterococcus faecium strains isolated from commercial swine and cattle probiotic products.</title>
        <authorList>
            <person name="Shridhar P.B."/>
            <person name="Amachawadi R.G."/>
            <person name="Tokach M."/>
            <person name="Patel I."/>
            <person name="Gangiredla J."/>
            <person name="Mammel M."/>
            <person name="Nagaraja T.G."/>
        </authorList>
    </citation>
    <scope>NUCLEOTIDE SEQUENCE</scope>
    <source>
        <strain evidence="4">EF215</strain>
    </source>
</reference>
<dbReference type="EMBL" id="LRHK01000001">
    <property type="protein sequence ID" value="KWX18711.1"/>
    <property type="molecule type" value="Genomic_DNA"/>
</dbReference>
<dbReference type="PANTHER" id="PTHR30543:SF21">
    <property type="entry name" value="NAD(P)H-DEPENDENT FMN REDUCTASE LOT6"/>
    <property type="match status" value="1"/>
</dbReference>
<dbReference type="Proteomes" id="UP000191171">
    <property type="component" value="Unassembled WGS sequence"/>
</dbReference>
<reference evidence="7 14" key="4">
    <citation type="submission" date="2017-10" db="EMBL/GenBank/DDBJ databases">
        <title>Draft genomes of the Enterococcus faecium isolated from human feces before and after Helicobacter pylori eradication therapy.</title>
        <authorList>
            <person name="Prianichniikov N.A."/>
            <person name="Glushchenko O.E."/>
            <person name="Malakhova M.V."/>
        </authorList>
    </citation>
    <scope>NUCLEOTIDE SEQUENCE [LARGE SCALE GENOMIC DNA]</scope>
    <source>
        <strain evidence="7 14">Hp_5-7</strain>
    </source>
</reference>
<evidence type="ECO:0000313" key="9">
    <source>
        <dbReference type="EMBL" id="RXU86670.1"/>
    </source>
</evidence>
<dbReference type="PANTHER" id="PTHR30543">
    <property type="entry name" value="CHROMATE REDUCTASE"/>
    <property type="match status" value="1"/>
</dbReference>
<evidence type="ECO:0000313" key="12">
    <source>
        <dbReference type="Proteomes" id="UP000183509"/>
    </source>
</evidence>
<dbReference type="SUPFAM" id="SSF52218">
    <property type="entry name" value="Flavoproteins"/>
    <property type="match status" value="1"/>
</dbReference>
<dbReference type="PATRIC" id="fig|1352.1358.peg.1277"/>
<evidence type="ECO:0000313" key="17">
    <source>
        <dbReference type="Proteomes" id="UP000469871"/>
    </source>
</evidence>
<dbReference type="Proteomes" id="UP000070452">
    <property type="component" value="Unassembled WGS sequence"/>
</dbReference>
<accession>A0A132P8Q5</accession>
<dbReference type="Pfam" id="PF03358">
    <property type="entry name" value="FMN_red"/>
    <property type="match status" value="1"/>
</dbReference>
<name>A0A132P8Q5_ENTFC</name>
<reference evidence="9 16" key="5">
    <citation type="submission" date="2017-12" db="EMBL/GenBank/DDBJ databases">
        <title>A pool of 800 enterococci isolated from chicken carcass rinse samples from New Zealand.</title>
        <authorList>
            <person name="Zhang J."/>
            <person name="Rogers L."/>
            <person name="Midwinter A."/>
            <person name="French N."/>
        </authorList>
    </citation>
    <scope>NUCLEOTIDE SEQUENCE [LARGE SCALE GENOMIC DNA]</scope>
    <source>
        <strain evidence="9 16">EN697</strain>
    </source>
</reference>
<dbReference type="InterPro" id="IPR005025">
    <property type="entry name" value="FMN_Rdtase-like_dom"/>
</dbReference>
<dbReference type="EMBL" id="JARPTX010000044">
    <property type="protein sequence ID" value="MDT2370719.1"/>
    <property type="molecule type" value="Genomic_DNA"/>
</dbReference>
<dbReference type="GeneID" id="66454669"/>
<dbReference type="InterPro" id="IPR029039">
    <property type="entry name" value="Flavoprotein-like_sf"/>
</dbReference>
<dbReference type="AlphaFoldDB" id="A0A132P8Q5"/>
<dbReference type="Proteomes" id="UP000224303">
    <property type="component" value="Unassembled WGS sequence"/>
</dbReference>
<dbReference type="EMBL" id="MVGJ01000080">
    <property type="protein sequence ID" value="OOL80212.1"/>
    <property type="molecule type" value="Genomic_DNA"/>
</dbReference>
<reference evidence="5" key="9">
    <citation type="submission" date="2023-03" db="EMBL/GenBank/DDBJ databases">
        <authorList>
            <person name="Shen W."/>
            <person name="Cai J."/>
        </authorList>
    </citation>
    <scope>NUCLEOTIDE SEQUENCE</scope>
    <source>
        <strain evidence="5">B1010-2</strain>
    </source>
</reference>
<reference evidence="8 15" key="6">
    <citation type="submission" date="2018-05" db="EMBL/GenBank/DDBJ databases">
        <title>Vancomycin-resistant Enterococcus faecium strain from Chelyabinsk, Russia.</title>
        <authorList>
            <person name="Gostev V."/>
            <person name="Goncharov A."/>
            <person name="Kolodzhieva V."/>
            <person name="Suvorov A."/>
            <person name="Sidorenko S."/>
            <person name="Zueva L."/>
        </authorList>
    </citation>
    <scope>NUCLEOTIDE SEQUENCE [LARGE SCALE GENOMIC DNA]</scope>
    <source>
        <strain evidence="8 15">20</strain>
    </source>
</reference>
<dbReference type="EMBL" id="PJVH01000028">
    <property type="protein sequence ID" value="RXU86670.1"/>
    <property type="molecule type" value="Genomic_DNA"/>
</dbReference>
<dbReference type="Proteomes" id="UP000289562">
    <property type="component" value="Unassembled WGS sequence"/>
</dbReference>
<dbReference type="Proteomes" id="UP001139644">
    <property type="component" value="Unassembled WGS sequence"/>
</dbReference>
<dbReference type="EMBL" id="QHGU01000043">
    <property type="protein sequence ID" value="PZM55435.1"/>
    <property type="molecule type" value="Genomic_DNA"/>
</dbReference>
<dbReference type="OMA" id="LECWLAP"/>
<evidence type="ECO:0000313" key="16">
    <source>
        <dbReference type="Proteomes" id="UP000289562"/>
    </source>
</evidence>
<dbReference type="Gene3D" id="3.40.50.360">
    <property type="match status" value="1"/>
</dbReference>
<evidence type="ECO:0000313" key="11">
    <source>
        <dbReference type="Proteomes" id="UP000070452"/>
    </source>
</evidence>
<evidence type="ECO:0000313" key="13">
    <source>
        <dbReference type="Proteomes" id="UP000191171"/>
    </source>
</evidence>
<evidence type="ECO:0000313" key="5">
    <source>
        <dbReference type="EMBL" id="MDT2370719.1"/>
    </source>
</evidence>
<evidence type="ECO:0000313" key="15">
    <source>
        <dbReference type="Proteomes" id="UP000249070"/>
    </source>
</evidence>
<dbReference type="EMBL" id="JAIFOC010000099">
    <property type="protein sequence ID" value="MBX4223359.1"/>
    <property type="molecule type" value="Genomic_DNA"/>
</dbReference>
<dbReference type="Proteomes" id="UP000183509">
    <property type="component" value="Unassembled WGS sequence"/>
</dbReference>
<reference evidence="3 11" key="1">
    <citation type="submission" date="2016-01" db="EMBL/GenBank/DDBJ databases">
        <title>Molecular Mechanisms for transfer of large genomic segments between Enterococcus faecium strains.</title>
        <authorList>
            <person name="Garcia-Solache M.A."/>
            <person name="Lebreton F."/>
            <person name="Mclaughlin R.E."/>
            <person name="Whiteaker J.D."/>
            <person name="Gilmore M.S."/>
            <person name="Rice L.B."/>
        </authorList>
    </citation>
    <scope>NUCLEOTIDE SEQUENCE [LARGE SCALE GENOMIC DNA]</scope>
    <source>
        <strain evidence="3 11">D344RRF x C68</strain>
    </source>
</reference>
<dbReference type="EMBL" id="FKLM01000042">
    <property type="protein sequence ID" value="SAM49638.1"/>
    <property type="molecule type" value="Genomic_DNA"/>
</dbReference>
<comment type="caution">
    <text evidence="3">The sequence shown here is derived from an EMBL/GenBank/DDBJ whole genome shotgun (WGS) entry which is preliminary data.</text>
</comment>
<evidence type="ECO:0000313" key="6">
    <source>
        <dbReference type="EMBL" id="OOL80212.1"/>
    </source>
</evidence>
<dbReference type="Proteomes" id="UP000469871">
    <property type="component" value="Unassembled WGS sequence"/>
</dbReference>
<sequence>MTKKIGFFIGSLRKDSYNKKVAEAFAKLLPEGYESVFVKIDDLPFYNEDLETPEQAPAEWTRFREEVRGLDGVVFVTPEYNRSVPAVLKNALDVGSRPYGHSVWDHKPGLVVTASPGGIGGFGANHHLRQSLVFLNVPTLQQPEAYIGNVANLIDENGNIVEGTLSFFQTILDAYLDFSNKLTE</sequence>
<evidence type="ECO:0000313" key="4">
    <source>
        <dbReference type="EMBL" id="MBX4223359.1"/>
    </source>
</evidence>
<dbReference type="GO" id="GO:0042602">
    <property type="term" value="F:riboflavin reductase (NADPH) activity"/>
    <property type="evidence" value="ECO:0007669"/>
    <property type="project" value="UniProtKB-EC"/>
</dbReference>
<dbReference type="EMBL" id="WEFP01000008">
    <property type="protein sequence ID" value="KAB7572332.1"/>
    <property type="molecule type" value="Genomic_DNA"/>
</dbReference>
<evidence type="ECO:0000259" key="1">
    <source>
        <dbReference type="Pfam" id="PF03358"/>
    </source>
</evidence>
<evidence type="ECO:0000313" key="10">
    <source>
        <dbReference type="EMBL" id="SAM49638.1"/>
    </source>
</evidence>
<protein>
    <submittedName>
        <fullName evidence="6">Flavin reductase</fullName>
        <ecNumber evidence="10">1.5.1.30</ecNumber>
    </submittedName>
    <submittedName>
        <fullName evidence="2">NAD(P)H-dependent oxidoreductase</fullName>
    </submittedName>
    <submittedName>
        <fullName evidence="3">NADPH-dependent FMN reductase</fullName>
    </submittedName>
</protein>
<dbReference type="GO" id="GO:0010181">
    <property type="term" value="F:FMN binding"/>
    <property type="evidence" value="ECO:0007669"/>
    <property type="project" value="TreeGrafter"/>
</dbReference>
<evidence type="ECO:0000313" key="3">
    <source>
        <dbReference type="EMBL" id="KWX18711.1"/>
    </source>
</evidence>
<gene>
    <name evidence="3" type="ORF">AWT83_09610</name>
    <name evidence="6" type="ORF">B1P95_12280</name>
    <name evidence="7" type="ORF">CQR37_11160</name>
    <name evidence="9" type="ORF">CYQ77_09220</name>
    <name evidence="8" type="ORF">DKP91_09420</name>
    <name evidence="10" type="ORF">DTPHA_602086</name>
    <name evidence="2" type="ORF">GBM73_16780</name>
    <name evidence="4" type="ORF">KYX88_11120</name>
    <name evidence="5" type="ORF">P6Z85_11290</name>
</gene>
<feature type="domain" description="NADPH-dependent FMN reductase-like" evidence="1">
    <location>
        <begin position="4"/>
        <end position="150"/>
    </location>
</feature>
<evidence type="ECO:0000313" key="8">
    <source>
        <dbReference type="EMBL" id="PZM55435.1"/>
    </source>
</evidence>